<organism evidence="2 3">
    <name type="scientific">Hericium alpestre</name>
    <dbReference type="NCBI Taxonomy" id="135208"/>
    <lineage>
        <taxon>Eukaryota</taxon>
        <taxon>Fungi</taxon>
        <taxon>Dikarya</taxon>
        <taxon>Basidiomycota</taxon>
        <taxon>Agaricomycotina</taxon>
        <taxon>Agaricomycetes</taxon>
        <taxon>Russulales</taxon>
        <taxon>Hericiaceae</taxon>
        <taxon>Hericium</taxon>
    </lineage>
</organism>
<sequence>MAQITYNNAPLAGRPPFATDEPDSIYEHGDQYQPALRQPKEPHPDTRSSAYNHYDAYLDGDNRQSGVGALGMGLMNGDMDDEDDDDDFRHGKNAALAAATNNQQQQQQQMPLAAPRPGYAAPIAALNLSRPPASASPEGRQPTQSTAQL</sequence>
<proteinExistence type="predicted"/>
<dbReference type="STRING" id="135208.A0A4Y9ZKV1"/>
<evidence type="ECO:0000313" key="2">
    <source>
        <dbReference type="EMBL" id="TFY75235.1"/>
    </source>
</evidence>
<evidence type="ECO:0000313" key="3">
    <source>
        <dbReference type="Proteomes" id="UP000298061"/>
    </source>
</evidence>
<dbReference type="AlphaFoldDB" id="A0A4Y9ZKV1"/>
<gene>
    <name evidence="2" type="ORF">EWM64_g8779</name>
</gene>
<accession>A0A4Y9ZKV1</accession>
<dbReference type="OrthoDB" id="3261666at2759"/>
<name>A0A4Y9ZKV1_9AGAM</name>
<feature type="region of interest" description="Disordered" evidence="1">
    <location>
        <begin position="1"/>
        <end position="149"/>
    </location>
</feature>
<reference evidence="2 3" key="1">
    <citation type="submission" date="2019-02" db="EMBL/GenBank/DDBJ databases">
        <title>Genome sequencing of the rare red list fungi Hericium alpestre (H. flagellum).</title>
        <authorList>
            <person name="Buettner E."/>
            <person name="Kellner H."/>
        </authorList>
    </citation>
    <scope>NUCLEOTIDE SEQUENCE [LARGE SCALE GENOMIC DNA]</scope>
    <source>
        <strain evidence="2 3">DSM 108284</strain>
    </source>
</reference>
<comment type="caution">
    <text evidence="2">The sequence shown here is derived from an EMBL/GenBank/DDBJ whole genome shotgun (WGS) entry which is preliminary data.</text>
</comment>
<evidence type="ECO:0000256" key="1">
    <source>
        <dbReference type="SAM" id="MobiDB-lite"/>
    </source>
</evidence>
<feature type="compositionally biased region" description="Low complexity" evidence="1">
    <location>
        <begin position="94"/>
        <end position="115"/>
    </location>
</feature>
<dbReference type="EMBL" id="SFCI01001664">
    <property type="protein sequence ID" value="TFY75235.1"/>
    <property type="molecule type" value="Genomic_DNA"/>
</dbReference>
<protein>
    <submittedName>
        <fullName evidence="2">Uncharacterized protein</fullName>
    </submittedName>
</protein>
<dbReference type="Proteomes" id="UP000298061">
    <property type="component" value="Unassembled WGS sequence"/>
</dbReference>
<keyword evidence="3" id="KW-1185">Reference proteome</keyword>
<feature type="non-terminal residue" evidence="2">
    <location>
        <position position="149"/>
    </location>
</feature>